<evidence type="ECO:0000313" key="4">
    <source>
        <dbReference type="EMBL" id="SDX32077.1"/>
    </source>
</evidence>
<keyword evidence="2" id="KW-0809">Transit peptide</keyword>
<dbReference type="EMBL" id="FNOM01000007">
    <property type="protein sequence ID" value="SDX32077.1"/>
    <property type="molecule type" value="Genomic_DNA"/>
</dbReference>
<evidence type="ECO:0000256" key="1">
    <source>
        <dbReference type="ARBA" id="ARBA00008231"/>
    </source>
</evidence>
<reference evidence="4 5" key="1">
    <citation type="submission" date="2016-10" db="EMBL/GenBank/DDBJ databases">
        <authorList>
            <person name="de Groot N.N."/>
        </authorList>
    </citation>
    <scope>NUCLEOTIDE SEQUENCE [LARGE SCALE GENOMIC DNA]</scope>
    <source>
        <strain evidence="4 5">CGMCC 1.8894</strain>
    </source>
</reference>
<accession>A0A1H3AQX8</accession>
<dbReference type="Gene3D" id="1.10.3580.10">
    <property type="entry name" value="ATP12 ATPase"/>
    <property type="match status" value="1"/>
</dbReference>
<dbReference type="Proteomes" id="UP000198539">
    <property type="component" value="Unassembled WGS sequence"/>
</dbReference>
<dbReference type="GO" id="GO:0043461">
    <property type="term" value="P:proton-transporting ATP synthase complex assembly"/>
    <property type="evidence" value="ECO:0007669"/>
    <property type="project" value="InterPro"/>
</dbReference>
<gene>
    <name evidence="4" type="ORF">SAMN04488238_10798</name>
</gene>
<proteinExistence type="inferred from homology"/>
<dbReference type="STRING" id="564137.SAMN04488238_10798"/>
<name>A0A1H3AQX8_9RHOB</name>
<keyword evidence="3" id="KW-0143">Chaperone</keyword>
<comment type="similarity">
    <text evidence="1">Belongs to the ATP12 family.</text>
</comment>
<dbReference type="InterPro" id="IPR042272">
    <property type="entry name" value="ATP12_ATP_synth-F1-assembly_N"/>
</dbReference>
<protein>
    <submittedName>
        <fullName evidence="4">Chaperone required for the assembly of the F1-ATPase</fullName>
    </submittedName>
</protein>
<dbReference type="PANTHER" id="PTHR21013:SF10">
    <property type="entry name" value="ATP SYNTHASE MITOCHONDRIAL F1 COMPLEX ASSEMBLY FACTOR 2"/>
    <property type="match status" value="1"/>
</dbReference>
<dbReference type="InterPro" id="IPR011419">
    <property type="entry name" value="ATP12_ATP_synth-F1-assembly"/>
</dbReference>
<sequence>MSAWVKKRFWTDTSVVPAEGGFTVHLDGRGLRTPLKAPVTVPTEAAAALIAAEWEAQTGKIDPETMPATRAANAAIDKVTGQQAEVTEMIAAYGDSDLICYRAAAPQELVARESAAWDPLVDWAAVTFGARLTVQAGVMHVPQPPEALRALSAPLHQMSAFELTAFHDLVSMSGSLVIGLASIMELAPTDTLWALSRIDEDWQTELWGSDDEAENLARLRKSSFVNANRFYDAVRTGTRTLR</sequence>
<dbReference type="Gene3D" id="3.30.2180.10">
    <property type="entry name" value="ATP12-like"/>
    <property type="match status" value="1"/>
</dbReference>
<evidence type="ECO:0000256" key="2">
    <source>
        <dbReference type="ARBA" id="ARBA00022946"/>
    </source>
</evidence>
<dbReference type="PANTHER" id="PTHR21013">
    <property type="entry name" value="ATP SYNTHASE MITOCHONDRIAL F1 COMPLEX ASSEMBLY FACTOR 2/ATP12 PROTEIN, MITOCHONDRIAL PRECURSOR"/>
    <property type="match status" value="1"/>
</dbReference>
<dbReference type="SUPFAM" id="SSF160909">
    <property type="entry name" value="ATP12-like"/>
    <property type="match status" value="1"/>
</dbReference>
<organism evidence="4 5">
    <name type="scientific">Roseicitreum antarcticum</name>
    <dbReference type="NCBI Taxonomy" id="564137"/>
    <lineage>
        <taxon>Bacteria</taxon>
        <taxon>Pseudomonadati</taxon>
        <taxon>Pseudomonadota</taxon>
        <taxon>Alphaproteobacteria</taxon>
        <taxon>Rhodobacterales</taxon>
        <taxon>Paracoccaceae</taxon>
        <taxon>Roseicitreum</taxon>
    </lineage>
</organism>
<dbReference type="OrthoDB" id="9797825at2"/>
<evidence type="ECO:0000256" key="3">
    <source>
        <dbReference type="ARBA" id="ARBA00023186"/>
    </source>
</evidence>
<keyword evidence="5" id="KW-1185">Reference proteome</keyword>
<evidence type="ECO:0000313" key="5">
    <source>
        <dbReference type="Proteomes" id="UP000198539"/>
    </source>
</evidence>
<dbReference type="AlphaFoldDB" id="A0A1H3AQX8"/>
<dbReference type="Pfam" id="PF07542">
    <property type="entry name" value="ATP12"/>
    <property type="match status" value="1"/>
</dbReference>
<dbReference type="InterPro" id="IPR023335">
    <property type="entry name" value="ATP12_ortho_dom_sf"/>
</dbReference>
<dbReference type="RefSeq" id="WP_092890213.1">
    <property type="nucleotide sequence ID" value="NZ_CP061498.1"/>
</dbReference>